<proteinExistence type="inferred from homology"/>
<dbReference type="SUPFAM" id="SSF47986">
    <property type="entry name" value="DEATH domain"/>
    <property type="match status" value="1"/>
</dbReference>
<name>A0A2T7PG64_POMCA</name>
<organism evidence="3 4">
    <name type="scientific">Pomacea canaliculata</name>
    <name type="common">Golden apple snail</name>
    <dbReference type="NCBI Taxonomy" id="400727"/>
    <lineage>
        <taxon>Eukaryota</taxon>
        <taxon>Metazoa</taxon>
        <taxon>Spiralia</taxon>
        <taxon>Lophotrochozoa</taxon>
        <taxon>Mollusca</taxon>
        <taxon>Gastropoda</taxon>
        <taxon>Caenogastropoda</taxon>
        <taxon>Architaenioglossa</taxon>
        <taxon>Ampullarioidea</taxon>
        <taxon>Ampullariidae</taxon>
        <taxon>Pomacea</taxon>
    </lineage>
</organism>
<comment type="function">
    <text evidence="1">Receptor for netrin required for axon guidance. Mediates axon repulsion of neuronal growth cones in the developing nervous system upon ligand binding.</text>
</comment>
<dbReference type="OrthoDB" id="10066544at2759"/>
<evidence type="ECO:0000259" key="2">
    <source>
        <dbReference type="PROSITE" id="PS51145"/>
    </source>
</evidence>
<dbReference type="Proteomes" id="UP000245119">
    <property type="component" value="Linkage Group LG4"/>
</dbReference>
<dbReference type="GO" id="GO:0005042">
    <property type="term" value="F:netrin receptor activity"/>
    <property type="evidence" value="ECO:0007669"/>
    <property type="project" value="UniProtKB-UniRule"/>
</dbReference>
<dbReference type="STRING" id="400727.A0A2T7PG64"/>
<dbReference type="Pfam" id="PF00791">
    <property type="entry name" value="ZU5"/>
    <property type="match status" value="1"/>
</dbReference>
<dbReference type="InterPro" id="IPR037936">
    <property type="entry name" value="UNC5A-D"/>
</dbReference>
<keyword evidence="1" id="KW-0217">Developmental protein</keyword>
<sequence length="671" mass="74926">MTSATKVLFPHVYLHDDSLPLNIQCPSLFDTFPSLIRDLFVPATRSEKRTVAGKLVVSLARQVDHKGELLVLDNMGISLLVPPGAVARGRQQLVSLVLSWEFSDFPHMTNTQALVSPVVYCGPHGLRLDKPCVLSYKHCAFDPRMIQVVSSETELTEEKNWQVMCSAEDSSGKVSLTTDECQIHLQHFSLFACLQTPPEGSSGKKWLQIAAFCAPLHRSVHHYQVRVYFLNKTPCALQWAIQNEAKYGFRLACPEHTFLFDGCGDDVNLTVGYVSRGWCAVREAHHEADSDDEERVSFHAIWHGKCPHLAFCFKRVCLADTPRLLSSSSSSSAAREGLTSDVMSSDTALPALVQTHVREINLDLSIYQHSHRNNPDRINLLLTEVAEPDLTPHPPPSAHDPTCSTPTFLPTCDRHGVSITMPSMHVHGGVIKGKVKLDPHCSGANVLVDFEREADCVEDLPFPSLTKLVGKSCEGQMNVYPQELKVKLKMRLDPPSPFGNDWRMLASSVGLDQWIPWLSSTDNPTLSVLSYMETQQMDLVCLYYKLSDISRCDAASDVQRFLQDREVATVQHGEHSDGHRSATGTSDVMITPILLTLFWVSIVLCVDVFGSMSTVSPKNEKHFGWSSVHLEEERQVLWVVRCSHSWGSFVWEDQTPDCRIGLFVEEPDSSH</sequence>
<comment type="subcellular location">
    <subcellularLocation>
        <location evidence="1">Cell membrane</location>
        <topology evidence="1">Single-pass type I membrane protein</topology>
    </subcellularLocation>
</comment>
<dbReference type="SMART" id="SM00218">
    <property type="entry name" value="ZU5"/>
    <property type="match status" value="1"/>
</dbReference>
<keyword evidence="1" id="KW-0393">Immunoglobulin domain</keyword>
<reference evidence="3 4" key="1">
    <citation type="submission" date="2018-04" db="EMBL/GenBank/DDBJ databases">
        <title>The genome of golden apple snail Pomacea canaliculata provides insight into stress tolerance and invasive adaptation.</title>
        <authorList>
            <person name="Liu C."/>
            <person name="Liu B."/>
            <person name="Ren Y."/>
            <person name="Zhang Y."/>
            <person name="Wang H."/>
            <person name="Li S."/>
            <person name="Jiang F."/>
            <person name="Yin L."/>
            <person name="Zhang G."/>
            <person name="Qian W."/>
            <person name="Fan W."/>
        </authorList>
    </citation>
    <scope>NUCLEOTIDE SEQUENCE [LARGE SCALE GENOMIC DNA]</scope>
    <source>
        <strain evidence="3">SZHN2017</strain>
        <tissue evidence="3">Muscle</tissue>
    </source>
</reference>
<gene>
    <name evidence="3" type="ORF">C0Q70_07862</name>
</gene>
<dbReference type="PANTHER" id="PTHR12582:SF41">
    <property type="entry name" value="UNC5C-LIKE PROTEIN"/>
    <property type="match status" value="1"/>
</dbReference>
<evidence type="ECO:0000313" key="4">
    <source>
        <dbReference type="Proteomes" id="UP000245119"/>
    </source>
</evidence>
<dbReference type="InterPro" id="IPR011029">
    <property type="entry name" value="DEATH-like_dom_sf"/>
</dbReference>
<dbReference type="Pfam" id="PF17217">
    <property type="entry name" value="UPA"/>
    <property type="match status" value="1"/>
</dbReference>
<comment type="caution">
    <text evidence="3">The sequence shown here is derived from an EMBL/GenBank/DDBJ whole genome shotgun (WGS) entry which is preliminary data.</text>
</comment>
<evidence type="ECO:0000313" key="3">
    <source>
        <dbReference type="EMBL" id="PVD32428.1"/>
    </source>
</evidence>
<dbReference type="Gene3D" id="1.10.533.10">
    <property type="entry name" value="Death Domain, Fas"/>
    <property type="match status" value="1"/>
</dbReference>
<evidence type="ECO:0000256" key="1">
    <source>
        <dbReference type="RuleBase" id="RU367033"/>
    </source>
</evidence>
<dbReference type="EMBL" id="PZQS01000004">
    <property type="protein sequence ID" value="PVD32428.1"/>
    <property type="molecule type" value="Genomic_DNA"/>
</dbReference>
<dbReference type="PROSITE" id="PS51145">
    <property type="entry name" value="ZU5"/>
    <property type="match status" value="1"/>
</dbReference>
<dbReference type="InterPro" id="IPR033772">
    <property type="entry name" value="UPA"/>
</dbReference>
<dbReference type="InterPro" id="IPR000906">
    <property type="entry name" value="ZU5_dom"/>
</dbReference>
<comment type="similarity">
    <text evidence="1">Belongs to the unc-5 family.</text>
</comment>
<dbReference type="PANTHER" id="PTHR12582">
    <property type="entry name" value="NETRIN RECEPTOR UNC5"/>
    <property type="match status" value="1"/>
</dbReference>
<dbReference type="AlphaFoldDB" id="A0A2T7PG64"/>
<keyword evidence="1" id="KW-0675">Receptor</keyword>
<protein>
    <recommendedName>
        <fullName evidence="1">Netrin receptor UNC5</fullName>
    </recommendedName>
</protein>
<feature type="domain" description="ZU5" evidence="2">
    <location>
        <begin position="57"/>
        <end position="197"/>
    </location>
</feature>
<dbReference type="Gene3D" id="2.60.220.30">
    <property type="match status" value="1"/>
</dbReference>
<keyword evidence="4" id="KW-1185">Reference proteome</keyword>
<dbReference type="GO" id="GO:0005886">
    <property type="term" value="C:plasma membrane"/>
    <property type="evidence" value="ECO:0007669"/>
    <property type="project" value="UniProtKB-SubCell"/>
</dbReference>
<accession>A0A2T7PG64</accession>